<dbReference type="Pfam" id="PF04561">
    <property type="entry name" value="RNA_pol_Rpb2_2"/>
    <property type="match status" value="1"/>
</dbReference>
<dbReference type="GO" id="GO:0003677">
    <property type="term" value="F:DNA binding"/>
    <property type="evidence" value="ECO:0007669"/>
    <property type="project" value="InterPro"/>
</dbReference>
<feature type="non-terminal residue" evidence="2">
    <location>
        <position position="91"/>
    </location>
</feature>
<dbReference type="Proteomes" id="UP000289022">
    <property type="component" value="Unassembled WGS sequence"/>
</dbReference>
<dbReference type="Gene3D" id="3.90.1110.10">
    <property type="entry name" value="RNA polymerase Rpb2, domain 2"/>
    <property type="match status" value="1"/>
</dbReference>
<evidence type="ECO:0000313" key="2">
    <source>
        <dbReference type="EMBL" id="RVZ13233.1"/>
    </source>
</evidence>
<reference evidence="2 3" key="1">
    <citation type="submission" date="2018-11" db="EMBL/GenBank/DDBJ databases">
        <title>Genetic determinants and prediction of antibiotic resistance phenotypes in Helicobacter pylori.</title>
        <authorList>
            <person name="Wagner K."/>
        </authorList>
    </citation>
    <scope>NUCLEOTIDE SEQUENCE [LARGE SCALE GENOMIC DNA]</scope>
    <source>
        <strain evidence="2 3">ZH70</strain>
    </source>
</reference>
<gene>
    <name evidence="2" type="ORF">EC518_14640</name>
</gene>
<dbReference type="InterPro" id="IPR007642">
    <property type="entry name" value="RNA_pol_Rpb2_2"/>
</dbReference>
<proteinExistence type="predicted"/>
<sequence>MNHKLGLHVPDYITTLTHEDIITTVKYLMKIKNNQGKIDDRDHLGNRRIRAVGELLANELHSGLVKMQKTIKDKLTTMSGAFDSLMPHDLV</sequence>
<dbReference type="EMBL" id="RJGP01001533">
    <property type="protein sequence ID" value="RVZ13233.1"/>
    <property type="molecule type" value="Genomic_DNA"/>
</dbReference>
<dbReference type="AlphaFoldDB" id="A0A438VRM2"/>
<organism evidence="2 3">
    <name type="scientific">Helicobacter pylori</name>
    <name type="common">Campylobacter pylori</name>
    <dbReference type="NCBI Taxonomy" id="210"/>
    <lineage>
        <taxon>Bacteria</taxon>
        <taxon>Pseudomonadati</taxon>
        <taxon>Campylobacterota</taxon>
        <taxon>Epsilonproteobacteria</taxon>
        <taxon>Campylobacterales</taxon>
        <taxon>Helicobacteraceae</taxon>
        <taxon>Helicobacter</taxon>
    </lineage>
</organism>
<accession>A0A438VRM2</accession>
<feature type="non-terminal residue" evidence="2">
    <location>
        <position position="1"/>
    </location>
</feature>
<comment type="caution">
    <text evidence="2">The sequence shown here is derived from an EMBL/GenBank/DDBJ whole genome shotgun (WGS) entry which is preliminary data.</text>
</comment>
<dbReference type="Gene3D" id="3.90.1100.10">
    <property type="match status" value="1"/>
</dbReference>
<evidence type="ECO:0000313" key="3">
    <source>
        <dbReference type="Proteomes" id="UP000289022"/>
    </source>
</evidence>
<dbReference type="GO" id="GO:0003899">
    <property type="term" value="F:DNA-directed RNA polymerase activity"/>
    <property type="evidence" value="ECO:0007669"/>
    <property type="project" value="InterPro"/>
</dbReference>
<dbReference type="SUPFAM" id="SSF64484">
    <property type="entry name" value="beta and beta-prime subunits of DNA dependent RNA-polymerase"/>
    <property type="match status" value="1"/>
</dbReference>
<feature type="domain" description="RNA polymerase Rpb2" evidence="1">
    <location>
        <begin position="1"/>
        <end position="50"/>
    </location>
</feature>
<evidence type="ECO:0000259" key="1">
    <source>
        <dbReference type="Pfam" id="PF04561"/>
    </source>
</evidence>
<dbReference type="InterPro" id="IPR037034">
    <property type="entry name" value="RNA_pol_Rpb2_2_sf"/>
</dbReference>
<dbReference type="GO" id="GO:0006351">
    <property type="term" value="P:DNA-templated transcription"/>
    <property type="evidence" value="ECO:0007669"/>
    <property type="project" value="InterPro"/>
</dbReference>
<name>A0A438VRM2_HELPX</name>
<protein>
    <recommendedName>
        <fullName evidence="1">RNA polymerase Rpb2 domain-containing protein</fullName>
    </recommendedName>
</protein>